<reference evidence="2 3" key="1">
    <citation type="submission" date="2021-05" db="EMBL/GenBank/DDBJ databases">
        <authorList>
            <person name="Zahm M."/>
            <person name="Klopp C."/>
            <person name="Cabau C."/>
            <person name="Kuhl H."/>
            <person name="Suciu R."/>
            <person name="Ciorpac M."/>
            <person name="Holostenco D."/>
            <person name="Gessner J."/>
            <person name="Wuertz S."/>
            <person name="Hohne C."/>
            <person name="Stock M."/>
            <person name="Gislard M."/>
            <person name="Lluch J."/>
            <person name="Milhes M."/>
            <person name="Lampietro C."/>
            <person name="Lopez Roques C."/>
            <person name="Donnadieu C."/>
            <person name="Du K."/>
            <person name="Schartl M."/>
            <person name="Guiguen Y."/>
        </authorList>
    </citation>
    <scope>NUCLEOTIDE SEQUENCE [LARGE SCALE GENOMIC DNA]</scope>
    <source>
        <strain evidence="2">Hh-F2</strain>
        <tissue evidence="2">Blood</tissue>
    </source>
</reference>
<evidence type="ECO:0000313" key="3">
    <source>
        <dbReference type="Proteomes" id="UP001369086"/>
    </source>
</evidence>
<feature type="transmembrane region" description="Helical" evidence="1">
    <location>
        <begin position="74"/>
        <end position="97"/>
    </location>
</feature>
<keyword evidence="1" id="KW-1133">Transmembrane helix</keyword>
<gene>
    <name evidence="2" type="ORF">HHUSO_G31353</name>
</gene>
<keyword evidence="1" id="KW-0472">Membrane</keyword>
<sequence length="121" mass="13092">MLAVALGDVIPHVYSTMLRILILCFMLKAAASLEMEGSSGDFPDDEDLHGFSLKDVLKTQRESSTEAQTSPSSWIIPVAVTAGLAVFTVLVIAGVLIRKRSRSQQQGVYTVPVEQSKKEAV</sequence>
<dbReference type="Proteomes" id="UP001369086">
    <property type="component" value="Unassembled WGS sequence"/>
</dbReference>
<keyword evidence="1" id="KW-0812">Transmembrane</keyword>
<feature type="transmembrane region" description="Helical" evidence="1">
    <location>
        <begin position="12"/>
        <end position="31"/>
    </location>
</feature>
<evidence type="ECO:0000256" key="1">
    <source>
        <dbReference type="SAM" id="Phobius"/>
    </source>
</evidence>
<keyword evidence="3" id="KW-1185">Reference proteome</keyword>
<comment type="caution">
    <text evidence="2">The sequence shown here is derived from an EMBL/GenBank/DDBJ whole genome shotgun (WGS) entry which is preliminary data.</text>
</comment>
<protein>
    <submittedName>
        <fullName evidence="2">Uncharacterized protein</fullName>
    </submittedName>
</protein>
<evidence type="ECO:0000313" key="2">
    <source>
        <dbReference type="EMBL" id="KAK6469818.1"/>
    </source>
</evidence>
<proteinExistence type="predicted"/>
<accession>A0ABR0YBD1</accession>
<dbReference type="EMBL" id="JAHFZB010000037">
    <property type="protein sequence ID" value="KAK6469818.1"/>
    <property type="molecule type" value="Genomic_DNA"/>
</dbReference>
<organism evidence="2 3">
    <name type="scientific">Huso huso</name>
    <name type="common">Beluga</name>
    <name type="synonym">Acipenser huso</name>
    <dbReference type="NCBI Taxonomy" id="61971"/>
    <lineage>
        <taxon>Eukaryota</taxon>
        <taxon>Metazoa</taxon>
        <taxon>Chordata</taxon>
        <taxon>Craniata</taxon>
        <taxon>Vertebrata</taxon>
        <taxon>Euteleostomi</taxon>
        <taxon>Actinopterygii</taxon>
        <taxon>Chondrostei</taxon>
        <taxon>Acipenseriformes</taxon>
        <taxon>Acipenseridae</taxon>
        <taxon>Huso</taxon>
    </lineage>
</organism>
<name>A0ABR0YBD1_HUSHU</name>